<evidence type="ECO:0000313" key="2">
    <source>
        <dbReference type="EMBL" id="CAB1437978.1"/>
    </source>
</evidence>
<dbReference type="Proteomes" id="UP001153269">
    <property type="component" value="Unassembled WGS sequence"/>
</dbReference>
<feature type="region of interest" description="Disordered" evidence="1">
    <location>
        <begin position="80"/>
        <end position="99"/>
    </location>
</feature>
<evidence type="ECO:0000256" key="1">
    <source>
        <dbReference type="SAM" id="MobiDB-lite"/>
    </source>
</evidence>
<protein>
    <submittedName>
        <fullName evidence="2">Uncharacterized protein</fullName>
    </submittedName>
</protein>
<feature type="compositionally biased region" description="Acidic residues" evidence="1">
    <location>
        <begin position="81"/>
        <end position="92"/>
    </location>
</feature>
<proteinExistence type="predicted"/>
<reference evidence="2" key="1">
    <citation type="submission" date="2020-03" db="EMBL/GenBank/DDBJ databases">
        <authorList>
            <person name="Weist P."/>
        </authorList>
    </citation>
    <scope>NUCLEOTIDE SEQUENCE</scope>
</reference>
<dbReference type="AlphaFoldDB" id="A0A9N7UVL5"/>
<evidence type="ECO:0000313" key="3">
    <source>
        <dbReference type="Proteomes" id="UP001153269"/>
    </source>
</evidence>
<comment type="caution">
    <text evidence="2">The sequence shown here is derived from an EMBL/GenBank/DDBJ whole genome shotgun (WGS) entry which is preliminary data.</text>
</comment>
<gene>
    <name evidence="2" type="ORF">PLEPLA_LOCUS25951</name>
</gene>
<organism evidence="2 3">
    <name type="scientific">Pleuronectes platessa</name>
    <name type="common">European plaice</name>
    <dbReference type="NCBI Taxonomy" id="8262"/>
    <lineage>
        <taxon>Eukaryota</taxon>
        <taxon>Metazoa</taxon>
        <taxon>Chordata</taxon>
        <taxon>Craniata</taxon>
        <taxon>Vertebrata</taxon>
        <taxon>Euteleostomi</taxon>
        <taxon>Actinopterygii</taxon>
        <taxon>Neopterygii</taxon>
        <taxon>Teleostei</taxon>
        <taxon>Neoteleostei</taxon>
        <taxon>Acanthomorphata</taxon>
        <taxon>Carangaria</taxon>
        <taxon>Pleuronectiformes</taxon>
        <taxon>Pleuronectoidei</taxon>
        <taxon>Pleuronectidae</taxon>
        <taxon>Pleuronectes</taxon>
    </lineage>
</organism>
<sequence length="132" mass="14553">MTWPSCSVRQDPIVFTGPLLDKLILDVSKLTVDHTDYIRSFTPSRLFYTARSDTCVMAARYTAEMVRQMLYDGEAVMGLDSESDISDDEDPDYCPGGSGSVHLEIQLTGHLTSEDSSSVSSEEEVSKSCPTE</sequence>
<dbReference type="EMBL" id="CADEAL010002093">
    <property type="protein sequence ID" value="CAB1437978.1"/>
    <property type="molecule type" value="Genomic_DNA"/>
</dbReference>
<accession>A0A9N7UVL5</accession>
<name>A0A9N7UVL5_PLEPL</name>
<feature type="region of interest" description="Disordered" evidence="1">
    <location>
        <begin position="110"/>
        <end position="132"/>
    </location>
</feature>
<keyword evidence="3" id="KW-1185">Reference proteome</keyword>